<feature type="domain" description="Transposase DDE" evidence="2">
    <location>
        <begin position="384"/>
        <end position="499"/>
    </location>
</feature>
<proteinExistence type="predicted"/>
<dbReference type="EMBL" id="VSSQ01021050">
    <property type="protein sequence ID" value="MPM66383.1"/>
    <property type="molecule type" value="Genomic_DNA"/>
</dbReference>
<evidence type="ECO:0000259" key="1">
    <source>
        <dbReference type="Pfam" id="PF05598"/>
    </source>
</evidence>
<dbReference type="Pfam" id="PF05598">
    <property type="entry name" value="DUF772"/>
    <property type="match status" value="1"/>
</dbReference>
<reference evidence="3" key="1">
    <citation type="submission" date="2019-08" db="EMBL/GenBank/DDBJ databases">
        <authorList>
            <person name="Kucharzyk K."/>
            <person name="Murdoch R.W."/>
            <person name="Higgins S."/>
            <person name="Loffler F."/>
        </authorList>
    </citation>
    <scope>NUCLEOTIDE SEQUENCE</scope>
</reference>
<comment type="caution">
    <text evidence="3">The sequence shown here is derived from an EMBL/GenBank/DDBJ whole genome shotgun (WGS) entry which is preliminary data.</text>
</comment>
<name>A0A645BT13_9ZZZZ</name>
<protein>
    <submittedName>
        <fullName evidence="3">IS1182 family transposase ISArch2</fullName>
    </submittedName>
</protein>
<evidence type="ECO:0000313" key="3">
    <source>
        <dbReference type="EMBL" id="MPM66383.1"/>
    </source>
</evidence>
<dbReference type="Pfam" id="PF13751">
    <property type="entry name" value="DDE_Tnp_1_6"/>
    <property type="match status" value="1"/>
</dbReference>
<dbReference type="AlphaFoldDB" id="A0A645BT13"/>
<feature type="domain" description="Transposase InsH N-terminal" evidence="1">
    <location>
        <begin position="17"/>
        <end position="107"/>
    </location>
</feature>
<dbReference type="PANTHER" id="PTHR33408:SF2">
    <property type="entry name" value="TRANSPOSASE DDE DOMAIN-CONTAINING PROTEIN"/>
    <property type="match status" value="1"/>
</dbReference>
<dbReference type="InterPro" id="IPR047629">
    <property type="entry name" value="IS1182_transpos"/>
</dbReference>
<dbReference type="PANTHER" id="PTHR33408">
    <property type="entry name" value="TRANSPOSASE"/>
    <property type="match status" value="1"/>
</dbReference>
<gene>
    <name evidence="3" type="ORF">SDC9_113290</name>
</gene>
<evidence type="ECO:0000259" key="2">
    <source>
        <dbReference type="Pfam" id="PF13751"/>
    </source>
</evidence>
<accession>A0A645BT13</accession>
<organism evidence="3">
    <name type="scientific">bioreactor metagenome</name>
    <dbReference type="NCBI Taxonomy" id="1076179"/>
    <lineage>
        <taxon>unclassified sequences</taxon>
        <taxon>metagenomes</taxon>
        <taxon>ecological metagenomes</taxon>
    </lineage>
</organism>
<dbReference type="InterPro" id="IPR025668">
    <property type="entry name" value="Tnp_DDE_dom"/>
</dbReference>
<sequence>MVLKDDPIDQQLLVPIDLKNLIPDNHPCYLIQNIVERIDFTDIDDKYRFTAGAHAYSRKMLLRLVLMSSFDGGLSGREVERRSRTDIAYMYLAGMQNPDFRTINRFKVEESELIDEAFKKSILVAKEQGLVKINHIAIDGTKIKAKASINNITDEKQLEMLKKILKDSIELDEEEDRLLGDESGNEIPKNLINKESFDEIYDKLIDDSSKSKNDSKFKLSSKKLLKKAIKDKKSHEKVLNKINYLEDELKKSNQKTISVNDPETRWMLNKKSQWEFDYNLQIGVDDFKGIMLSIGISNNPTDFNELIPQIIQIEENIGELPENTQISADNGYSTDENMEYLEEHQLDGYISSRKLSRKLKNINNIEKPYSKDNFTFNVEKNTYICPEGQILDKKGQYENGKKTVYWTNNCKYCLKKEKCAGKYRYRTITDYGNPSKIRMQRKMEEKWAQKIYKKRSKTVEWPFGNIKRNLKLTEFNTTGIKRTQTETKLIGISHNLKRIYKEINKNN</sequence>
<dbReference type="NCBIfam" id="NF033551">
    <property type="entry name" value="transpos_IS1182"/>
    <property type="match status" value="1"/>
</dbReference>
<dbReference type="InterPro" id="IPR008490">
    <property type="entry name" value="Transposase_InsH_N"/>
</dbReference>